<sequence>MEALLEKGFGTFFAKKVPETKVEKSIRGTQNPGTFALRLRVPLPSAQGDSVILTSPNDS</sequence>
<organism evidence="1 2">
    <name type="scientific">Microcystis aeruginosa Ma_QC_C_20070703_M131</name>
    <dbReference type="NCBI Taxonomy" id="2486263"/>
    <lineage>
        <taxon>Bacteria</taxon>
        <taxon>Bacillati</taxon>
        <taxon>Cyanobacteriota</taxon>
        <taxon>Cyanophyceae</taxon>
        <taxon>Oscillatoriophycideae</taxon>
        <taxon>Chroococcales</taxon>
        <taxon>Microcystaceae</taxon>
        <taxon>Microcystis</taxon>
    </lineage>
</organism>
<proteinExistence type="predicted"/>
<accession>A0A551XZ56</accession>
<gene>
    <name evidence="1" type="ORF">EWV85_12605</name>
</gene>
<evidence type="ECO:0000313" key="1">
    <source>
        <dbReference type="EMBL" id="TRT53980.1"/>
    </source>
</evidence>
<dbReference type="Proteomes" id="UP000316443">
    <property type="component" value="Unassembled WGS sequence"/>
</dbReference>
<evidence type="ECO:0000313" key="2">
    <source>
        <dbReference type="Proteomes" id="UP000316443"/>
    </source>
</evidence>
<dbReference type="EMBL" id="SFCA01000133">
    <property type="protein sequence ID" value="TRT53980.1"/>
    <property type="molecule type" value="Genomic_DNA"/>
</dbReference>
<dbReference type="AlphaFoldDB" id="A0A551XZ56"/>
<name>A0A551XZ56_MICAE</name>
<comment type="caution">
    <text evidence="1">The sequence shown here is derived from an EMBL/GenBank/DDBJ whole genome shotgun (WGS) entry which is preliminary data.</text>
</comment>
<protein>
    <submittedName>
        <fullName evidence="1">Uncharacterized protein</fullName>
    </submittedName>
</protein>
<reference evidence="1 2" key="1">
    <citation type="submission" date="2019-01" db="EMBL/GenBank/DDBJ databases">
        <title>Coherence of Microcystis species and biogeography revealed through population genomics.</title>
        <authorList>
            <person name="Perez-Carrascal O.M."/>
            <person name="Terrat Y."/>
            <person name="Giani A."/>
            <person name="Fortin N."/>
            <person name="Tromas N."/>
            <person name="Shapiro B.J."/>
        </authorList>
    </citation>
    <scope>NUCLEOTIDE SEQUENCE [LARGE SCALE GENOMIC DNA]</scope>
    <source>
        <strain evidence="1">Ma_QC_C_20070703_M131</strain>
    </source>
</reference>